<dbReference type="FunFam" id="1.10.340.30:FF:000009">
    <property type="entry name" value="DNA-3-methyladenine glycosylase I"/>
    <property type="match status" value="1"/>
</dbReference>
<evidence type="ECO:0000256" key="1">
    <source>
        <dbReference type="ARBA" id="ARBA00022723"/>
    </source>
</evidence>
<keyword evidence="5" id="KW-0234">DNA repair</keyword>
<dbReference type="EMBL" id="PRDL01000001">
    <property type="protein sequence ID" value="MBE8718854.1"/>
    <property type="molecule type" value="Genomic_DNA"/>
</dbReference>
<dbReference type="EC" id="3.2.2.20" evidence="8"/>
<evidence type="ECO:0000256" key="9">
    <source>
        <dbReference type="PIRSR" id="PIRSR604597-1"/>
    </source>
</evidence>
<evidence type="ECO:0000256" key="8">
    <source>
        <dbReference type="ARBA" id="ARBA00066766"/>
    </source>
</evidence>
<evidence type="ECO:0000313" key="11">
    <source>
        <dbReference type="Proteomes" id="UP000652567"/>
    </source>
</evidence>
<dbReference type="InterPro" id="IPR011257">
    <property type="entry name" value="DNA_glycosylase"/>
</dbReference>
<comment type="function">
    <text evidence="7">Hydrolysis of the deoxyribose N-glycosidic bond to excise 3-methyladenine from the damaged DNA polymer formed by alkylation lesions.</text>
</comment>
<accession>A0A928V9A0</accession>
<dbReference type="GO" id="GO:0006284">
    <property type="term" value="P:base-excision repair"/>
    <property type="evidence" value="ECO:0007669"/>
    <property type="project" value="InterPro"/>
</dbReference>
<name>A0A928V9A0_9GAMM</name>
<feature type="binding site" evidence="9">
    <location>
        <position position="178"/>
    </location>
    <ligand>
        <name>Zn(2+)</name>
        <dbReference type="ChEBI" id="CHEBI:29105"/>
    </ligand>
</feature>
<keyword evidence="3" id="KW-0378">Hydrolase</keyword>
<keyword evidence="1 9" id="KW-0479">Metal-binding</keyword>
<dbReference type="Pfam" id="PF03352">
    <property type="entry name" value="Adenine_glyco"/>
    <property type="match status" value="1"/>
</dbReference>
<evidence type="ECO:0000256" key="6">
    <source>
        <dbReference type="ARBA" id="ARBA00052558"/>
    </source>
</evidence>
<evidence type="ECO:0000256" key="3">
    <source>
        <dbReference type="ARBA" id="ARBA00022801"/>
    </source>
</evidence>
<feature type="binding site" evidence="9">
    <location>
        <position position="7"/>
    </location>
    <ligand>
        <name>Zn(2+)</name>
        <dbReference type="ChEBI" id="CHEBI:29105"/>
    </ligand>
</feature>
<keyword evidence="4 9" id="KW-0862">Zinc</keyword>
<dbReference type="Gene3D" id="1.10.340.30">
    <property type="entry name" value="Hypothetical protein, domain 2"/>
    <property type="match status" value="1"/>
</dbReference>
<evidence type="ECO:0000313" key="10">
    <source>
        <dbReference type="EMBL" id="MBE8718854.1"/>
    </source>
</evidence>
<comment type="catalytic activity">
    <reaction evidence="6">
        <text>Hydrolysis of alkylated DNA, releasing 3-methyladenine.</text>
        <dbReference type="EC" id="3.2.2.20"/>
    </reaction>
</comment>
<evidence type="ECO:0000256" key="4">
    <source>
        <dbReference type="ARBA" id="ARBA00022833"/>
    </source>
</evidence>
<dbReference type="GO" id="GO:0046872">
    <property type="term" value="F:metal ion binding"/>
    <property type="evidence" value="ECO:0007669"/>
    <property type="project" value="UniProtKB-KW"/>
</dbReference>
<comment type="caution">
    <text evidence="10">The sequence shown here is derived from an EMBL/GenBank/DDBJ whole genome shotgun (WGS) entry which is preliminary data.</text>
</comment>
<keyword evidence="2" id="KW-0227">DNA damage</keyword>
<evidence type="ECO:0000256" key="7">
    <source>
        <dbReference type="ARBA" id="ARBA00057608"/>
    </source>
</evidence>
<evidence type="ECO:0000256" key="2">
    <source>
        <dbReference type="ARBA" id="ARBA00022763"/>
    </source>
</evidence>
<evidence type="ECO:0000256" key="5">
    <source>
        <dbReference type="ARBA" id="ARBA00023204"/>
    </source>
</evidence>
<gene>
    <name evidence="10" type="ORF">C4F51_16900</name>
</gene>
<dbReference type="GO" id="GO:0008725">
    <property type="term" value="F:DNA-3-methyladenine glycosylase activity"/>
    <property type="evidence" value="ECO:0007669"/>
    <property type="project" value="UniProtKB-EC"/>
</dbReference>
<dbReference type="NCBIfam" id="TIGR00624">
    <property type="entry name" value="tag"/>
    <property type="match status" value="1"/>
</dbReference>
<feature type="binding site" evidence="9">
    <location>
        <position position="20"/>
    </location>
    <ligand>
        <name>Zn(2+)</name>
        <dbReference type="ChEBI" id="CHEBI:29105"/>
    </ligand>
</feature>
<dbReference type="PANTHER" id="PTHR30037:SF4">
    <property type="entry name" value="DNA-3-METHYLADENINE GLYCOSYLASE I"/>
    <property type="match status" value="1"/>
</dbReference>
<sequence length="193" mass="22120">MTTATACPWCGDDPLYRHYHDTEWGVPEYDRRALFECLMLEGAQAGLSWITVLRKRDNYREAFHGFDPVKMAKYDDRYREKLMGNAGIIRHRLKVESATRNAVALLKMEKEGEDFSNFLWQFVGGKPQVNRFSAMQQVPGRTDTSDAMSKALKKKGFTFVGTTICYAFMQATGMVNDHLISCPRHKAVQRKPV</sequence>
<dbReference type="RefSeq" id="WP_193911759.1">
    <property type="nucleotide sequence ID" value="NZ_PRDL01000001.1"/>
</dbReference>
<dbReference type="AlphaFoldDB" id="A0A928V9A0"/>
<dbReference type="SUPFAM" id="SSF48150">
    <property type="entry name" value="DNA-glycosylase"/>
    <property type="match status" value="1"/>
</dbReference>
<dbReference type="InterPro" id="IPR004597">
    <property type="entry name" value="Tag"/>
</dbReference>
<keyword evidence="11" id="KW-1185">Reference proteome</keyword>
<dbReference type="Proteomes" id="UP000652567">
    <property type="component" value="Unassembled WGS sequence"/>
</dbReference>
<dbReference type="InterPro" id="IPR052891">
    <property type="entry name" value="DNA-3mA_glycosylase"/>
</dbReference>
<dbReference type="PANTHER" id="PTHR30037">
    <property type="entry name" value="DNA-3-METHYLADENINE GLYCOSYLASE 1"/>
    <property type="match status" value="1"/>
</dbReference>
<reference evidence="10" key="1">
    <citation type="submission" date="2018-07" db="EMBL/GenBank/DDBJ databases">
        <title>Genome assembly of strain Ka43.</title>
        <authorList>
            <person name="Kukolya J."/>
            <person name="Nagy I."/>
            <person name="Horvath B."/>
            <person name="Toth A."/>
        </authorList>
    </citation>
    <scope>NUCLEOTIDE SEQUENCE</scope>
    <source>
        <strain evidence="10">KB43</strain>
    </source>
</reference>
<protein>
    <recommendedName>
        <fullName evidence="8">DNA-3-methyladenine glycosylase I</fullName>
        <ecNumber evidence="8">3.2.2.20</ecNumber>
    </recommendedName>
</protein>
<dbReference type="InterPro" id="IPR005019">
    <property type="entry name" value="Adenine_glyco"/>
</dbReference>
<feature type="binding site" evidence="9">
    <location>
        <position position="182"/>
    </location>
    <ligand>
        <name>Zn(2+)</name>
        <dbReference type="ChEBI" id="CHEBI:29105"/>
    </ligand>
</feature>
<organism evidence="10 11">
    <name type="scientific">Cellvibrio polysaccharolyticus</name>
    <dbReference type="NCBI Taxonomy" id="2082724"/>
    <lineage>
        <taxon>Bacteria</taxon>
        <taxon>Pseudomonadati</taxon>
        <taxon>Pseudomonadota</taxon>
        <taxon>Gammaproteobacteria</taxon>
        <taxon>Cellvibrionales</taxon>
        <taxon>Cellvibrionaceae</taxon>
        <taxon>Cellvibrio</taxon>
    </lineage>
</organism>
<proteinExistence type="predicted"/>